<gene>
    <name evidence="2" type="ORF">OS493_009029</name>
</gene>
<dbReference type="Gene3D" id="3.90.70.80">
    <property type="match status" value="1"/>
</dbReference>
<sequence length="164" mass="18438">MEFSQQINDLKVLKEALIGSKPQTPDLCSNLKIKYSQEIKLNQSFRRSRELQQDLLAQSLIPCDAPTNLIARKVVGDGNCLFNAISLSLVGTTEYSTVLRILTAIELFENAHYYENHPRFREAIRSGCSFGEITVFTLALKEPGIAEWERSRSRVSAVQSEDAS</sequence>
<evidence type="ECO:0000259" key="1">
    <source>
        <dbReference type="PROSITE" id="PS50802"/>
    </source>
</evidence>
<dbReference type="InterPro" id="IPR003323">
    <property type="entry name" value="OTU_dom"/>
</dbReference>
<dbReference type="InterPro" id="IPR038765">
    <property type="entry name" value="Papain-like_cys_pep_sf"/>
</dbReference>
<dbReference type="AlphaFoldDB" id="A0A9X0CYE9"/>
<reference evidence="2" key="1">
    <citation type="submission" date="2023-01" db="EMBL/GenBank/DDBJ databases">
        <title>Genome assembly of the deep-sea coral Lophelia pertusa.</title>
        <authorList>
            <person name="Herrera S."/>
            <person name="Cordes E."/>
        </authorList>
    </citation>
    <scope>NUCLEOTIDE SEQUENCE</scope>
    <source>
        <strain evidence="2">USNM1676648</strain>
        <tissue evidence="2">Polyp</tissue>
    </source>
</reference>
<feature type="domain" description="OTU" evidence="1">
    <location>
        <begin position="69"/>
        <end position="164"/>
    </location>
</feature>
<dbReference type="SUPFAM" id="SSF54001">
    <property type="entry name" value="Cysteine proteinases"/>
    <property type="match status" value="1"/>
</dbReference>
<comment type="caution">
    <text evidence="2">The sequence shown here is derived from an EMBL/GenBank/DDBJ whole genome shotgun (WGS) entry which is preliminary data.</text>
</comment>
<protein>
    <recommendedName>
        <fullName evidence="1">OTU domain-containing protein</fullName>
    </recommendedName>
</protein>
<keyword evidence="3" id="KW-1185">Reference proteome</keyword>
<dbReference type="EMBL" id="MU826353">
    <property type="protein sequence ID" value="KAJ7380562.1"/>
    <property type="molecule type" value="Genomic_DNA"/>
</dbReference>
<organism evidence="2 3">
    <name type="scientific">Desmophyllum pertusum</name>
    <dbReference type="NCBI Taxonomy" id="174260"/>
    <lineage>
        <taxon>Eukaryota</taxon>
        <taxon>Metazoa</taxon>
        <taxon>Cnidaria</taxon>
        <taxon>Anthozoa</taxon>
        <taxon>Hexacorallia</taxon>
        <taxon>Scleractinia</taxon>
        <taxon>Caryophylliina</taxon>
        <taxon>Caryophylliidae</taxon>
        <taxon>Desmophyllum</taxon>
    </lineage>
</organism>
<dbReference type="Proteomes" id="UP001163046">
    <property type="component" value="Unassembled WGS sequence"/>
</dbReference>
<evidence type="ECO:0000313" key="2">
    <source>
        <dbReference type="EMBL" id="KAJ7380562.1"/>
    </source>
</evidence>
<evidence type="ECO:0000313" key="3">
    <source>
        <dbReference type="Proteomes" id="UP001163046"/>
    </source>
</evidence>
<name>A0A9X0CYE9_9CNID</name>
<dbReference type="PROSITE" id="PS50802">
    <property type="entry name" value="OTU"/>
    <property type="match status" value="1"/>
</dbReference>
<dbReference type="OrthoDB" id="5989585at2759"/>
<accession>A0A9X0CYE9</accession>
<proteinExistence type="predicted"/>